<dbReference type="Proteomes" id="UP001059209">
    <property type="component" value="Chromosome"/>
</dbReference>
<keyword evidence="2" id="KW-0645">Protease</keyword>
<proteinExistence type="inferred from homology"/>
<dbReference type="InterPro" id="IPR051202">
    <property type="entry name" value="Peptidase_C40"/>
</dbReference>
<dbReference type="RefSeq" id="WP_260572803.1">
    <property type="nucleotide sequence ID" value="NZ_CP104205.1"/>
</dbReference>
<dbReference type="InterPro" id="IPR000064">
    <property type="entry name" value="NLP_P60_dom"/>
</dbReference>
<name>A0ABY5Y7X0_9FLAO</name>
<gene>
    <name evidence="6" type="ORF">NYZ99_19855</name>
</gene>
<evidence type="ECO:0000256" key="4">
    <source>
        <dbReference type="ARBA" id="ARBA00022807"/>
    </source>
</evidence>
<evidence type="ECO:0000256" key="1">
    <source>
        <dbReference type="ARBA" id="ARBA00007074"/>
    </source>
</evidence>
<evidence type="ECO:0000256" key="3">
    <source>
        <dbReference type="ARBA" id="ARBA00022801"/>
    </source>
</evidence>
<dbReference type="Pfam" id="PF00877">
    <property type="entry name" value="NLPC_P60"/>
    <property type="match status" value="1"/>
</dbReference>
<dbReference type="SUPFAM" id="SSF54001">
    <property type="entry name" value="Cysteine proteinases"/>
    <property type="match status" value="1"/>
</dbReference>
<dbReference type="Gene3D" id="3.90.1720.10">
    <property type="entry name" value="endopeptidase domain like (from Nostoc punctiforme)"/>
    <property type="match status" value="1"/>
</dbReference>
<dbReference type="EMBL" id="CP104205">
    <property type="protein sequence ID" value="UWX54951.1"/>
    <property type="molecule type" value="Genomic_DNA"/>
</dbReference>
<evidence type="ECO:0000313" key="6">
    <source>
        <dbReference type="EMBL" id="UWX54951.1"/>
    </source>
</evidence>
<comment type="similarity">
    <text evidence="1">Belongs to the peptidase C40 family.</text>
</comment>
<feature type="domain" description="NlpC/P60" evidence="5">
    <location>
        <begin position="44"/>
        <end position="178"/>
    </location>
</feature>
<organism evidence="6 7">
    <name type="scientific">Maribacter litopenaei</name>
    <dbReference type="NCBI Taxonomy" id="2976127"/>
    <lineage>
        <taxon>Bacteria</taxon>
        <taxon>Pseudomonadati</taxon>
        <taxon>Bacteroidota</taxon>
        <taxon>Flavobacteriia</taxon>
        <taxon>Flavobacteriales</taxon>
        <taxon>Flavobacteriaceae</taxon>
        <taxon>Maribacter</taxon>
    </lineage>
</organism>
<keyword evidence="3" id="KW-0378">Hydrolase</keyword>
<dbReference type="PROSITE" id="PS51935">
    <property type="entry name" value="NLPC_P60"/>
    <property type="match status" value="1"/>
</dbReference>
<reference evidence="6" key="1">
    <citation type="submission" date="2022-09" db="EMBL/GenBank/DDBJ databases">
        <title>Maribacter litopenaei sp. nov., isolated from the intestinal tract of the Pacific White Shrimp, Litopenaeus vannamei.</title>
        <authorList>
            <person name="Kim S.Y."/>
            <person name="Hwang C.Y."/>
        </authorList>
    </citation>
    <scope>NUCLEOTIDE SEQUENCE</scope>
    <source>
        <strain evidence="6">HL-LV01</strain>
    </source>
</reference>
<protein>
    <submittedName>
        <fullName evidence="6">C40 family peptidase</fullName>
    </submittedName>
</protein>
<dbReference type="PANTHER" id="PTHR47053:SF1">
    <property type="entry name" value="MUREIN DD-ENDOPEPTIDASE MEPH-RELATED"/>
    <property type="match status" value="1"/>
</dbReference>
<dbReference type="PANTHER" id="PTHR47053">
    <property type="entry name" value="MUREIN DD-ENDOPEPTIDASE MEPH-RELATED"/>
    <property type="match status" value="1"/>
</dbReference>
<keyword evidence="7" id="KW-1185">Reference proteome</keyword>
<sequence>MQVAFWKLRGREWIFIKFVFRDGREGFVKKEEASLYDTWIDGLNPSQESLVTTSKTLIGVPYLWGGTSTKGMDCSGFTKTIYFLNGVIIPRDASQQVHTGMSVDTTKNFDQLQKGDLLFFGRKATDSTAEKVVHVGMWIGNNEFIHASDRVRISSMEEGAENFDEYNLNRYLRSKRVLNQEDEALINLQRNYTFLSSN</sequence>
<dbReference type="InterPro" id="IPR038765">
    <property type="entry name" value="Papain-like_cys_pep_sf"/>
</dbReference>
<evidence type="ECO:0000313" key="7">
    <source>
        <dbReference type="Proteomes" id="UP001059209"/>
    </source>
</evidence>
<evidence type="ECO:0000259" key="5">
    <source>
        <dbReference type="PROSITE" id="PS51935"/>
    </source>
</evidence>
<evidence type="ECO:0000256" key="2">
    <source>
        <dbReference type="ARBA" id="ARBA00022670"/>
    </source>
</evidence>
<keyword evidence="4" id="KW-0788">Thiol protease</keyword>
<accession>A0ABY5Y7X0</accession>